<keyword evidence="11" id="KW-1185">Reference proteome</keyword>
<dbReference type="OMA" id="GWKRDWH"/>
<dbReference type="InterPro" id="IPR000903">
    <property type="entry name" value="NMT"/>
</dbReference>
<feature type="domain" description="Glycylpeptide N-tetradecanoyltransferase N-terminal" evidence="8">
    <location>
        <begin position="72"/>
        <end position="230"/>
    </location>
</feature>
<proteinExistence type="inferred from homology"/>
<evidence type="ECO:0000256" key="7">
    <source>
        <dbReference type="SAM" id="MobiDB-lite"/>
    </source>
</evidence>
<dbReference type="GO" id="GO:0005737">
    <property type="term" value="C:cytoplasm"/>
    <property type="evidence" value="ECO:0007669"/>
    <property type="project" value="TreeGrafter"/>
</dbReference>
<dbReference type="InterPro" id="IPR016181">
    <property type="entry name" value="Acyl_CoA_acyltransferase"/>
</dbReference>
<protein>
    <recommendedName>
        <fullName evidence="2 5">Glycylpeptide N-tetradecanoyltransferase</fullName>
        <ecNumber evidence="2 5">2.3.1.97</ecNumber>
    </recommendedName>
</protein>
<evidence type="ECO:0000259" key="9">
    <source>
        <dbReference type="Pfam" id="PF02799"/>
    </source>
</evidence>
<keyword evidence="3 5" id="KW-0808">Transferase</keyword>
<reference evidence="10 11" key="1">
    <citation type="journal article" date="2015" name="Sci. Rep.">
        <title>Genome of the facultative scuticociliatosis pathogen Pseudocohnilembus persalinus provides insight into its virulence through horizontal gene transfer.</title>
        <authorList>
            <person name="Xiong J."/>
            <person name="Wang G."/>
            <person name="Cheng J."/>
            <person name="Tian M."/>
            <person name="Pan X."/>
            <person name="Warren A."/>
            <person name="Jiang C."/>
            <person name="Yuan D."/>
            <person name="Miao W."/>
        </authorList>
    </citation>
    <scope>NUCLEOTIDE SEQUENCE [LARGE SCALE GENOMIC DNA]</scope>
    <source>
        <strain evidence="10">36N120E</strain>
    </source>
</reference>
<feature type="domain" description="Glycylpeptide N-tetradecanoyltransferase C-terminal" evidence="9">
    <location>
        <begin position="246"/>
        <end position="426"/>
    </location>
</feature>
<dbReference type="AlphaFoldDB" id="A0A0V0QYS9"/>
<dbReference type="Pfam" id="PF01233">
    <property type="entry name" value="NMT"/>
    <property type="match status" value="1"/>
</dbReference>
<dbReference type="GO" id="GO:0004379">
    <property type="term" value="F:glycylpeptide N-tetradecanoyltransferase activity"/>
    <property type="evidence" value="ECO:0007669"/>
    <property type="project" value="UniProtKB-EC"/>
</dbReference>
<evidence type="ECO:0000313" key="10">
    <source>
        <dbReference type="EMBL" id="KRX07048.1"/>
    </source>
</evidence>
<dbReference type="InterPro" id="IPR022677">
    <property type="entry name" value="NMT_C"/>
</dbReference>
<dbReference type="PIRSF" id="PIRSF015892">
    <property type="entry name" value="N-myristl_transf"/>
    <property type="match status" value="1"/>
</dbReference>
<comment type="caution">
    <text evidence="10">The sequence shown here is derived from an EMBL/GenBank/DDBJ whole genome shotgun (WGS) entry which is preliminary data.</text>
</comment>
<sequence>MEKKEETQETQQQQEQEDQKTTQPQIDPELVQKIQSQQDQMGLYSQSSMQPRIFWDTQPVPKHYEGQSESGPIDPPQKVEDVRDKPYNLPEGCEWVDVDLSNPDELEQVYQHLVKNYVEDDDNMFRFDYSKEFLKWALTPPGGYPEWIVGVRLTKTKKLVGFITGIPVHVMLDKEHKVKMTEINFLCVNKKLRSKRLAPVLIKEITRRVHKRNMWQAVYTAGVVVPTPLARARYYHRSLNPQKLIEVNFSSLGRKQTMARVQKIYKLPEEPTIEGFRPMKKKDISAVQKLLNNYLSQYKLYQKFSDEEVKHFLLPRDEVIYTYVLETTVDGKNQVTDFFSFYYLPSSILQHEKYKTLRAVYSYYNVATTISFKQLMYQALIIAKQLDFDVFNALDLMENKSFLKELNFSPGDGNLHYYLYNWRLQNYLQSEELGMVLV</sequence>
<evidence type="ECO:0000256" key="5">
    <source>
        <dbReference type="RuleBase" id="RU000586"/>
    </source>
</evidence>
<comment type="similarity">
    <text evidence="1 6">Belongs to the NMT family.</text>
</comment>
<evidence type="ECO:0000256" key="4">
    <source>
        <dbReference type="ARBA" id="ARBA00023315"/>
    </source>
</evidence>
<evidence type="ECO:0000256" key="1">
    <source>
        <dbReference type="ARBA" id="ARBA00009469"/>
    </source>
</evidence>
<evidence type="ECO:0000313" key="11">
    <source>
        <dbReference type="Proteomes" id="UP000054937"/>
    </source>
</evidence>
<dbReference type="InParanoid" id="A0A0V0QYS9"/>
<name>A0A0V0QYS9_PSEPJ</name>
<dbReference type="PANTHER" id="PTHR11377:SF5">
    <property type="entry name" value="GLYCYLPEPTIDE N-TETRADECANOYLTRANSFERASE"/>
    <property type="match status" value="1"/>
</dbReference>
<evidence type="ECO:0000256" key="3">
    <source>
        <dbReference type="ARBA" id="ARBA00022679"/>
    </source>
</evidence>
<comment type="function">
    <text evidence="5">Adds a myristoyl group to the N-terminal glycine residue of certain cellular proteins.</text>
</comment>
<keyword evidence="4 5" id="KW-0012">Acyltransferase</keyword>
<gene>
    <name evidence="10" type="ORF">PPERSA_08725</name>
</gene>
<dbReference type="Pfam" id="PF02799">
    <property type="entry name" value="NMT_C"/>
    <property type="match status" value="1"/>
</dbReference>
<dbReference type="PANTHER" id="PTHR11377">
    <property type="entry name" value="N-MYRISTOYL TRANSFERASE"/>
    <property type="match status" value="1"/>
</dbReference>
<dbReference type="EC" id="2.3.1.97" evidence="2 5"/>
<dbReference type="Proteomes" id="UP000054937">
    <property type="component" value="Unassembled WGS sequence"/>
</dbReference>
<dbReference type="Gene3D" id="3.40.630.170">
    <property type="match status" value="1"/>
</dbReference>
<dbReference type="InterPro" id="IPR022676">
    <property type="entry name" value="NMT_N"/>
</dbReference>
<organism evidence="10 11">
    <name type="scientific">Pseudocohnilembus persalinus</name>
    <name type="common">Ciliate</name>
    <dbReference type="NCBI Taxonomy" id="266149"/>
    <lineage>
        <taxon>Eukaryota</taxon>
        <taxon>Sar</taxon>
        <taxon>Alveolata</taxon>
        <taxon>Ciliophora</taxon>
        <taxon>Intramacronucleata</taxon>
        <taxon>Oligohymenophorea</taxon>
        <taxon>Scuticociliatia</taxon>
        <taxon>Philasterida</taxon>
        <taxon>Pseudocohnilembidae</taxon>
        <taxon>Pseudocohnilembus</taxon>
    </lineage>
</organism>
<feature type="compositionally biased region" description="Polar residues" evidence="7">
    <location>
        <begin position="33"/>
        <end position="50"/>
    </location>
</feature>
<evidence type="ECO:0000256" key="2">
    <source>
        <dbReference type="ARBA" id="ARBA00012923"/>
    </source>
</evidence>
<evidence type="ECO:0000259" key="8">
    <source>
        <dbReference type="Pfam" id="PF01233"/>
    </source>
</evidence>
<dbReference type="EMBL" id="LDAU01000089">
    <property type="protein sequence ID" value="KRX07048.1"/>
    <property type="molecule type" value="Genomic_DNA"/>
</dbReference>
<accession>A0A0V0QYS9</accession>
<feature type="region of interest" description="Disordered" evidence="7">
    <location>
        <begin position="1"/>
        <end position="78"/>
    </location>
</feature>
<dbReference type="FunFam" id="3.40.630.170:FF:000003">
    <property type="entry name" value="Glycylpeptide N-tetradecanoyltransferase"/>
    <property type="match status" value="1"/>
</dbReference>
<evidence type="ECO:0000256" key="6">
    <source>
        <dbReference type="RuleBase" id="RU004178"/>
    </source>
</evidence>
<dbReference type="OrthoDB" id="60315at2759"/>
<dbReference type="SUPFAM" id="SSF55729">
    <property type="entry name" value="Acyl-CoA N-acyltransferases (Nat)"/>
    <property type="match status" value="2"/>
</dbReference>
<comment type="catalytic activity">
    <reaction evidence="5">
        <text>N-terminal glycyl-[protein] + tetradecanoyl-CoA = N-tetradecanoylglycyl-[protein] + CoA + H(+)</text>
        <dbReference type="Rhea" id="RHEA:15521"/>
        <dbReference type="Rhea" id="RHEA-COMP:12666"/>
        <dbReference type="Rhea" id="RHEA-COMP:12667"/>
        <dbReference type="ChEBI" id="CHEBI:15378"/>
        <dbReference type="ChEBI" id="CHEBI:57287"/>
        <dbReference type="ChEBI" id="CHEBI:57385"/>
        <dbReference type="ChEBI" id="CHEBI:64723"/>
        <dbReference type="ChEBI" id="CHEBI:133050"/>
        <dbReference type="EC" id="2.3.1.97"/>
    </reaction>
</comment>